<feature type="DNA-binding region" description="H-T-H motif" evidence="2">
    <location>
        <begin position="43"/>
        <end position="62"/>
    </location>
</feature>
<dbReference type="Proteomes" id="UP001144396">
    <property type="component" value="Unassembled WGS sequence"/>
</dbReference>
<organism evidence="5 6">
    <name type="scientific">Agromyces rhizosphaerae</name>
    <dbReference type="NCBI Taxonomy" id="88374"/>
    <lineage>
        <taxon>Bacteria</taxon>
        <taxon>Bacillati</taxon>
        <taxon>Actinomycetota</taxon>
        <taxon>Actinomycetes</taxon>
        <taxon>Micrococcales</taxon>
        <taxon>Microbacteriaceae</taxon>
        <taxon>Agromyces</taxon>
    </lineage>
</organism>
<evidence type="ECO:0000256" key="3">
    <source>
        <dbReference type="SAM" id="MobiDB-lite"/>
    </source>
</evidence>
<dbReference type="InterPro" id="IPR009057">
    <property type="entry name" value="Homeodomain-like_sf"/>
</dbReference>
<dbReference type="AlphaFoldDB" id="A0A9W6CYN3"/>
<keyword evidence="6" id="KW-1185">Reference proteome</keyword>
<name>A0A9W6CYN3_9MICO</name>
<evidence type="ECO:0000256" key="1">
    <source>
        <dbReference type="ARBA" id="ARBA00023125"/>
    </source>
</evidence>
<dbReference type="PROSITE" id="PS50977">
    <property type="entry name" value="HTH_TETR_2"/>
    <property type="match status" value="1"/>
</dbReference>
<evidence type="ECO:0000259" key="4">
    <source>
        <dbReference type="PROSITE" id="PS50977"/>
    </source>
</evidence>
<dbReference type="GO" id="GO:0003700">
    <property type="term" value="F:DNA-binding transcription factor activity"/>
    <property type="evidence" value="ECO:0007669"/>
    <property type="project" value="TreeGrafter"/>
</dbReference>
<dbReference type="Gene3D" id="1.10.10.60">
    <property type="entry name" value="Homeodomain-like"/>
    <property type="match status" value="1"/>
</dbReference>
<dbReference type="SUPFAM" id="SSF48498">
    <property type="entry name" value="Tetracyclin repressor-like, C-terminal domain"/>
    <property type="match status" value="1"/>
</dbReference>
<dbReference type="InterPro" id="IPR001647">
    <property type="entry name" value="HTH_TetR"/>
</dbReference>
<dbReference type="InterPro" id="IPR050109">
    <property type="entry name" value="HTH-type_TetR-like_transc_reg"/>
</dbReference>
<evidence type="ECO:0000256" key="2">
    <source>
        <dbReference type="PROSITE-ProRule" id="PRU00335"/>
    </source>
</evidence>
<dbReference type="PANTHER" id="PTHR30055">
    <property type="entry name" value="HTH-TYPE TRANSCRIPTIONAL REGULATOR RUTR"/>
    <property type="match status" value="1"/>
</dbReference>
<evidence type="ECO:0000313" key="5">
    <source>
        <dbReference type="EMBL" id="GLI28070.1"/>
    </source>
</evidence>
<feature type="region of interest" description="Disordered" evidence="3">
    <location>
        <begin position="1"/>
        <end position="21"/>
    </location>
</feature>
<keyword evidence="1 2" id="KW-0238">DNA-binding</keyword>
<protein>
    <recommendedName>
        <fullName evidence="4">HTH tetR-type domain-containing protein</fullName>
    </recommendedName>
</protein>
<accession>A0A9W6CYN3</accession>
<dbReference type="Gene3D" id="1.10.357.10">
    <property type="entry name" value="Tetracycline Repressor, domain 2"/>
    <property type="match status" value="1"/>
</dbReference>
<dbReference type="InterPro" id="IPR036271">
    <property type="entry name" value="Tet_transcr_reg_TetR-rel_C_sf"/>
</dbReference>
<dbReference type="Pfam" id="PF00440">
    <property type="entry name" value="TetR_N"/>
    <property type="match status" value="1"/>
</dbReference>
<sequence length="204" mass="21910">MAESEAVAPRRRVGRRSGDSETREEILTAARALFAELGYDGASVRAIAARAAVDPALIRHYFGDKQALFATAMAERSAIGPRLGEAFAGPPDQLASRLADAYLRLWEDADTRPILMALARSAMTSREASRLMRDTLTTRIRDVGPMPVIGEPAARGLVAAGAQLFGIAVARHVLEMPGLAELTHDELVELVTPTVQHHLDGPGH</sequence>
<dbReference type="EMBL" id="BSDP01000001">
    <property type="protein sequence ID" value="GLI28070.1"/>
    <property type="molecule type" value="Genomic_DNA"/>
</dbReference>
<proteinExistence type="predicted"/>
<dbReference type="Pfam" id="PF17920">
    <property type="entry name" value="TetR_C_16"/>
    <property type="match status" value="1"/>
</dbReference>
<evidence type="ECO:0000313" key="6">
    <source>
        <dbReference type="Proteomes" id="UP001144396"/>
    </source>
</evidence>
<dbReference type="GO" id="GO:0000976">
    <property type="term" value="F:transcription cis-regulatory region binding"/>
    <property type="evidence" value="ECO:0007669"/>
    <property type="project" value="TreeGrafter"/>
</dbReference>
<dbReference type="PRINTS" id="PR00455">
    <property type="entry name" value="HTHTETR"/>
</dbReference>
<dbReference type="RefSeq" id="WP_281885125.1">
    <property type="nucleotide sequence ID" value="NZ_BSDP01000001.1"/>
</dbReference>
<dbReference type="InterPro" id="IPR041678">
    <property type="entry name" value="TetR_C_16"/>
</dbReference>
<reference evidence="5" key="1">
    <citation type="submission" date="2022-12" db="EMBL/GenBank/DDBJ databases">
        <title>Reference genome sequencing for broad-spectrum identification of bacterial and archaeal isolates by mass spectrometry.</title>
        <authorList>
            <person name="Sekiguchi Y."/>
            <person name="Tourlousse D.M."/>
        </authorList>
    </citation>
    <scope>NUCLEOTIDE SEQUENCE</scope>
    <source>
        <strain evidence="5">14</strain>
    </source>
</reference>
<comment type="caution">
    <text evidence="5">The sequence shown here is derived from an EMBL/GenBank/DDBJ whole genome shotgun (WGS) entry which is preliminary data.</text>
</comment>
<dbReference type="PANTHER" id="PTHR30055:SF235">
    <property type="entry name" value="TRANSCRIPTIONAL REGULATORY PROTEIN"/>
    <property type="match status" value="1"/>
</dbReference>
<gene>
    <name evidence="5" type="ORF">ARHIZOSPH14_23120</name>
</gene>
<feature type="domain" description="HTH tetR-type" evidence="4">
    <location>
        <begin position="20"/>
        <end position="80"/>
    </location>
</feature>
<dbReference type="SUPFAM" id="SSF46689">
    <property type="entry name" value="Homeodomain-like"/>
    <property type="match status" value="1"/>
</dbReference>